<proteinExistence type="predicted"/>
<name>X1P951_9ZZZZ</name>
<accession>X1P951</accession>
<comment type="caution">
    <text evidence="1">The sequence shown here is derived from an EMBL/GenBank/DDBJ whole genome shotgun (WGS) entry which is preliminary data.</text>
</comment>
<protein>
    <submittedName>
        <fullName evidence="1">Uncharacterized protein</fullName>
    </submittedName>
</protein>
<evidence type="ECO:0000313" key="1">
    <source>
        <dbReference type="EMBL" id="GAI35535.1"/>
    </source>
</evidence>
<dbReference type="AlphaFoldDB" id="X1P951"/>
<organism evidence="1">
    <name type="scientific">marine sediment metagenome</name>
    <dbReference type="NCBI Taxonomy" id="412755"/>
    <lineage>
        <taxon>unclassified sequences</taxon>
        <taxon>metagenomes</taxon>
        <taxon>ecological metagenomes</taxon>
    </lineage>
</organism>
<reference evidence="1" key="1">
    <citation type="journal article" date="2014" name="Front. Microbiol.">
        <title>High frequency of phylogenetically diverse reductive dehalogenase-homologous genes in deep subseafloor sedimentary metagenomes.</title>
        <authorList>
            <person name="Kawai M."/>
            <person name="Futagami T."/>
            <person name="Toyoda A."/>
            <person name="Takaki Y."/>
            <person name="Nishi S."/>
            <person name="Hori S."/>
            <person name="Arai W."/>
            <person name="Tsubouchi T."/>
            <person name="Morono Y."/>
            <person name="Uchiyama I."/>
            <person name="Ito T."/>
            <person name="Fujiyama A."/>
            <person name="Inagaki F."/>
            <person name="Takami H."/>
        </authorList>
    </citation>
    <scope>NUCLEOTIDE SEQUENCE</scope>
    <source>
        <strain evidence="1">Expedition CK06-06</strain>
    </source>
</reference>
<sequence length="82" mass="9230">MVLNKKSHTIFIVNKAMRLDTMSKKDDSNEELIEVDVGVELDSEEILEQNAQEESVPDPVALFRSKIQMLIAQDLDVVEGLS</sequence>
<dbReference type="EMBL" id="BARV01029926">
    <property type="protein sequence ID" value="GAI35535.1"/>
    <property type="molecule type" value="Genomic_DNA"/>
</dbReference>
<gene>
    <name evidence="1" type="ORF">S06H3_47627</name>
</gene>